<feature type="compositionally biased region" description="Pro residues" evidence="1">
    <location>
        <begin position="98"/>
        <end position="109"/>
    </location>
</feature>
<dbReference type="HOGENOM" id="CLU_913216_0_0_1"/>
<sequence>MDFNEEADNVSLRKLIMDMEANFSSRIDNLATSMNGMSSQLEKVESELTELNKWKDSNLFRLKDLLAVNSSIPGDPSNVVKKSSVPVDASTQGKGPVDPSPPTFPPPPMKSASSHPPLGKKDDKILENVQKNLTTNMEVADTDNLIEVVVAKDDEADDTLNSLAVEPVSEAVSKKADDALNNLAGESVSTKDDDDVKAGDDAHEIIDGKPDGDDEQKKLDGKADGDDAEKKLDGKDNNDEEDRVMTLKQSSTELKQWRSSWESSARSSYDKFGVLKRSSIELIQRRLGWDRVINLCRIQANMCRP</sequence>
<dbReference type="Proteomes" id="UP000008694">
    <property type="component" value="Unassembled WGS sequence"/>
</dbReference>
<organism evidence="3">
    <name type="scientific">Arabidopsis lyrata subsp. lyrata</name>
    <name type="common">Lyre-leaved rock-cress</name>
    <dbReference type="NCBI Taxonomy" id="81972"/>
    <lineage>
        <taxon>Eukaryota</taxon>
        <taxon>Viridiplantae</taxon>
        <taxon>Streptophyta</taxon>
        <taxon>Embryophyta</taxon>
        <taxon>Tracheophyta</taxon>
        <taxon>Spermatophyta</taxon>
        <taxon>Magnoliopsida</taxon>
        <taxon>eudicotyledons</taxon>
        <taxon>Gunneridae</taxon>
        <taxon>Pentapetalae</taxon>
        <taxon>rosids</taxon>
        <taxon>malvids</taxon>
        <taxon>Brassicales</taxon>
        <taxon>Brassicaceae</taxon>
        <taxon>Camelineae</taxon>
        <taxon>Arabidopsis</taxon>
    </lineage>
</organism>
<evidence type="ECO:0000313" key="3">
    <source>
        <dbReference type="Proteomes" id="UP000008694"/>
    </source>
</evidence>
<feature type="compositionally biased region" description="Low complexity" evidence="1">
    <location>
        <begin position="76"/>
        <end position="87"/>
    </location>
</feature>
<evidence type="ECO:0000313" key="2">
    <source>
        <dbReference type="EMBL" id="EFH55134.1"/>
    </source>
</evidence>
<dbReference type="AlphaFoldDB" id="D7LBF4"/>
<dbReference type="EMBL" id="GL348716">
    <property type="protein sequence ID" value="EFH55134.1"/>
    <property type="molecule type" value="Genomic_DNA"/>
</dbReference>
<protein>
    <submittedName>
        <fullName evidence="2">Predicted protein</fullName>
    </submittedName>
</protein>
<accession>D7LBF4</accession>
<evidence type="ECO:0000256" key="1">
    <source>
        <dbReference type="SAM" id="MobiDB-lite"/>
    </source>
</evidence>
<gene>
    <name evidence="2" type="ORF">ARALYDRAFT_667947</name>
</gene>
<proteinExistence type="predicted"/>
<dbReference type="Gramene" id="Al_scaffold_0004_666">
    <property type="protein sequence ID" value="Al_scaffold_0004_666"/>
    <property type="gene ID" value="Al_scaffold_0004_666"/>
</dbReference>
<feature type="region of interest" description="Disordered" evidence="1">
    <location>
        <begin position="168"/>
        <end position="268"/>
    </location>
</feature>
<name>D7LBF4_ARALL</name>
<keyword evidence="3" id="KW-1185">Reference proteome</keyword>
<reference evidence="3" key="1">
    <citation type="journal article" date="2011" name="Nat. Genet.">
        <title>The Arabidopsis lyrata genome sequence and the basis of rapid genome size change.</title>
        <authorList>
            <person name="Hu T.T."/>
            <person name="Pattyn P."/>
            <person name="Bakker E.G."/>
            <person name="Cao J."/>
            <person name="Cheng J.-F."/>
            <person name="Clark R.M."/>
            <person name="Fahlgren N."/>
            <person name="Fawcett J.A."/>
            <person name="Grimwood J."/>
            <person name="Gundlach H."/>
            <person name="Haberer G."/>
            <person name="Hollister J.D."/>
            <person name="Ossowski S."/>
            <person name="Ottilar R.P."/>
            <person name="Salamov A.A."/>
            <person name="Schneeberger K."/>
            <person name="Spannagl M."/>
            <person name="Wang X."/>
            <person name="Yang L."/>
            <person name="Nasrallah M.E."/>
            <person name="Bergelson J."/>
            <person name="Carrington J.C."/>
            <person name="Gaut B.S."/>
            <person name="Schmutz J."/>
            <person name="Mayer K.F.X."/>
            <person name="Van de Peer Y."/>
            <person name="Grigoriev I.V."/>
            <person name="Nordborg M."/>
            <person name="Weigel D."/>
            <person name="Guo Y.-L."/>
        </authorList>
    </citation>
    <scope>NUCLEOTIDE SEQUENCE [LARGE SCALE GENOMIC DNA]</scope>
    <source>
        <strain evidence="3">cv. MN47</strain>
    </source>
</reference>
<feature type="compositionally biased region" description="Low complexity" evidence="1">
    <location>
        <begin position="257"/>
        <end position="267"/>
    </location>
</feature>
<feature type="compositionally biased region" description="Basic and acidic residues" evidence="1">
    <location>
        <begin position="189"/>
        <end position="237"/>
    </location>
</feature>
<feature type="region of interest" description="Disordered" evidence="1">
    <location>
        <begin position="71"/>
        <end position="143"/>
    </location>
</feature>